<dbReference type="OrthoDB" id="42889at2759"/>
<dbReference type="AlphaFoldDB" id="A0A507EJN6"/>
<dbReference type="CDD" id="cd22919">
    <property type="entry name" value="HFD_CENP-S"/>
    <property type="match status" value="1"/>
</dbReference>
<evidence type="ECO:0000256" key="2">
    <source>
        <dbReference type="ARBA" id="ARBA00022679"/>
    </source>
</evidence>
<dbReference type="SUPFAM" id="SSF82199">
    <property type="entry name" value="SET domain"/>
    <property type="match status" value="1"/>
</dbReference>
<evidence type="ECO:0000313" key="6">
    <source>
        <dbReference type="Proteomes" id="UP000320333"/>
    </source>
</evidence>
<dbReference type="Proteomes" id="UP000320333">
    <property type="component" value="Unassembled WGS sequence"/>
</dbReference>
<dbReference type="PANTHER" id="PTHR13271">
    <property type="entry name" value="UNCHARACTERIZED PUTATIVE METHYLTRANSFERASE"/>
    <property type="match status" value="1"/>
</dbReference>
<evidence type="ECO:0000313" key="5">
    <source>
        <dbReference type="EMBL" id="TPX63410.1"/>
    </source>
</evidence>
<evidence type="ECO:0000256" key="3">
    <source>
        <dbReference type="ARBA" id="ARBA00022691"/>
    </source>
</evidence>
<dbReference type="Pfam" id="PF09273">
    <property type="entry name" value="Rubis-subs-bind"/>
    <property type="match status" value="1"/>
</dbReference>
<dbReference type="EMBL" id="QEAP01000609">
    <property type="protein sequence ID" value="TPX63410.1"/>
    <property type="molecule type" value="Genomic_DNA"/>
</dbReference>
<comment type="caution">
    <text evidence="5">The sequence shown here is derived from an EMBL/GenBank/DDBJ whole genome shotgun (WGS) entry which is preliminary data.</text>
</comment>
<protein>
    <recommendedName>
        <fullName evidence="4">Rubisco LSMT substrate-binding domain-containing protein</fullName>
    </recommendedName>
</protein>
<dbReference type="InterPro" id="IPR009072">
    <property type="entry name" value="Histone-fold"/>
</dbReference>
<dbReference type="Gene3D" id="3.90.1420.10">
    <property type="entry name" value="Rubisco LSMT, substrate-binding domain"/>
    <property type="match status" value="1"/>
</dbReference>
<proteinExistence type="predicted"/>
<gene>
    <name evidence="5" type="ORF">CcCBS67573_g08688</name>
</gene>
<reference evidence="5 6" key="1">
    <citation type="journal article" date="2019" name="Sci. Rep.">
        <title>Comparative genomics of chytrid fungi reveal insights into the obligate biotrophic and pathogenic lifestyle of Synchytrium endobioticum.</title>
        <authorList>
            <person name="van de Vossenberg B.T.L.H."/>
            <person name="Warris S."/>
            <person name="Nguyen H.D.T."/>
            <person name="van Gent-Pelzer M.P.E."/>
            <person name="Joly D.L."/>
            <person name="van de Geest H.C."/>
            <person name="Bonants P.J.M."/>
            <person name="Smith D.S."/>
            <person name="Levesque C.A."/>
            <person name="van der Lee T.A.J."/>
        </authorList>
    </citation>
    <scope>NUCLEOTIDE SEQUENCE [LARGE SCALE GENOMIC DNA]</scope>
    <source>
        <strain evidence="5 6">CBS 675.73</strain>
    </source>
</reference>
<dbReference type="GO" id="GO:0016279">
    <property type="term" value="F:protein-lysine N-methyltransferase activity"/>
    <property type="evidence" value="ECO:0007669"/>
    <property type="project" value="TreeGrafter"/>
</dbReference>
<dbReference type="InterPro" id="IPR046341">
    <property type="entry name" value="SET_dom_sf"/>
</dbReference>
<dbReference type="GO" id="GO:0046982">
    <property type="term" value="F:protein heterodimerization activity"/>
    <property type="evidence" value="ECO:0007669"/>
    <property type="project" value="InterPro"/>
</dbReference>
<keyword evidence="3" id="KW-0949">S-adenosyl-L-methionine</keyword>
<dbReference type="GO" id="GO:0032259">
    <property type="term" value="P:methylation"/>
    <property type="evidence" value="ECO:0007669"/>
    <property type="project" value="UniProtKB-KW"/>
</dbReference>
<sequence>MLSDQEDDTIDPETQRLQASIHYTVSKLIASIIAENNADVTPTPQFVHAVTAVVLAQCGSLAVDLDSFSKHGKRSVVSVEDTMHDWMAKSDAVVSAYLKIYPKTAWVPIIASFILLHRNDPMWKSYLDFLPKTFSTPMYWSGAMLKEIEGTDLLEDVGRLRKDIEEQSSKEWDQWKSYLPAYSTLIKFTWAWHCVMSRVWTLPVGEGKNKAAMIPMVDVANHFGEPKVKVKEHAGTRFQALTWIEYNSKLGAVTMTATQSIKSGEQVDVTYGEMSNYKSLKYMAAVMQMTRFTMPDNDHNEDCRVRIFREPEDPPSYRIPRRWCLFQIKRLNQSVQECHLGQPNDPNVLERIAKAARAKLRAYPTTVKQDDDILETAASEQLSFDYLNAVRARRGEKTCLQNIARIANGGVQK</sequence>
<organism evidence="5 6">
    <name type="scientific">Chytriomyces confervae</name>
    <dbReference type="NCBI Taxonomy" id="246404"/>
    <lineage>
        <taxon>Eukaryota</taxon>
        <taxon>Fungi</taxon>
        <taxon>Fungi incertae sedis</taxon>
        <taxon>Chytridiomycota</taxon>
        <taxon>Chytridiomycota incertae sedis</taxon>
        <taxon>Chytridiomycetes</taxon>
        <taxon>Chytridiales</taxon>
        <taxon>Chytriomycetaceae</taxon>
        <taxon>Chytriomyces</taxon>
    </lineage>
</organism>
<evidence type="ECO:0000259" key="4">
    <source>
        <dbReference type="Pfam" id="PF09273"/>
    </source>
</evidence>
<dbReference type="CDD" id="cd10527">
    <property type="entry name" value="SET_LSMT"/>
    <property type="match status" value="1"/>
</dbReference>
<dbReference type="STRING" id="246404.A0A507EJN6"/>
<keyword evidence="6" id="KW-1185">Reference proteome</keyword>
<dbReference type="InterPro" id="IPR029003">
    <property type="entry name" value="CENP-S/Mhf1"/>
</dbReference>
<keyword evidence="1" id="KW-0489">Methyltransferase</keyword>
<feature type="domain" description="Rubisco LSMT substrate-binding" evidence="4">
    <location>
        <begin position="332"/>
        <end position="398"/>
    </location>
</feature>
<accession>A0A507EJN6</accession>
<name>A0A507EJN6_9FUNG</name>
<evidence type="ECO:0000256" key="1">
    <source>
        <dbReference type="ARBA" id="ARBA00022603"/>
    </source>
</evidence>
<dbReference type="Gene3D" id="1.10.20.10">
    <property type="entry name" value="Histone, subunit A"/>
    <property type="match status" value="1"/>
</dbReference>
<dbReference type="InterPro" id="IPR050600">
    <property type="entry name" value="SETD3_SETD6_MTase"/>
</dbReference>
<keyword evidence="2" id="KW-0808">Transferase</keyword>
<dbReference type="GO" id="GO:0071821">
    <property type="term" value="C:FANCM-MHF complex"/>
    <property type="evidence" value="ECO:0007669"/>
    <property type="project" value="InterPro"/>
</dbReference>
<dbReference type="Gene3D" id="3.90.1410.10">
    <property type="entry name" value="set domain protein methyltransferase, domain 1"/>
    <property type="match status" value="1"/>
</dbReference>
<dbReference type="SUPFAM" id="SSF81822">
    <property type="entry name" value="RuBisCo LSMT C-terminal, substrate-binding domain"/>
    <property type="match status" value="1"/>
</dbReference>
<dbReference type="Pfam" id="PF15630">
    <property type="entry name" value="CENP-S"/>
    <property type="match status" value="1"/>
</dbReference>
<dbReference type="InterPro" id="IPR015353">
    <property type="entry name" value="Rubisco_LSMT_subst-bd"/>
</dbReference>
<dbReference type="InterPro" id="IPR036464">
    <property type="entry name" value="Rubisco_LSMT_subst-bd_sf"/>
</dbReference>